<accession>A0A128EGT0</accession>
<dbReference type="EMBL" id="FIZP01000005">
    <property type="protein sequence ID" value="CZE48095.1"/>
    <property type="molecule type" value="Genomic_DNA"/>
</dbReference>
<dbReference type="OrthoDB" id="5339711at2"/>
<evidence type="ECO:0000313" key="2">
    <source>
        <dbReference type="Proteomes" id="UP000069632"/>
    </source>
</evidence>
<name>A0A128EGT0_9BACT</name>
<dbReference type="Proteomes" id="UP000069632">
    <property type="component" value="Unassembled WGS sequence"/>
</dbReference>
<protein>
    <submittedName>
        <fullName evidence="1">Uncharacterized protein</fullName>
    </submittedName>
</protein>
<proteinExistence type="predicted"/>
<dbReference type="AlphaFoldDB" id="A0A128EGT0"/>
<reference evidence="1 2" key="1">
    <citation type="submission" date="2016-02" db="EMBL/GenBank/DDBJ databases">
        <authorList>
            <consortium name="Pathogen Informatics"/>
        </authorList>
    </citation>
    <scope>NUCLEOTIDE SEQUENCE [LARGE SCALE GENOMIC DNA]</scope>
    <source>
        <strain evidence="1 2">RC20</strain>
    </source>
</reference>
<keyword evidence="2" id="KW-1185">Reference proteome</keyword>
<dbReference type="RefSeq" id="WP_075540294.1">
    <property type="nucleotide sequence ID" value="NZ_CP053844.1"/>
</dbReference>
<organism evidence="1 2">
    <name type="scientific">Campylobacter geochelonis</name>
    <dbReference type="NCBI Taxonomy" id="1780362"/>
    <lineage>
        <taxon>Bacteria</taxon>
        <taxon>Pseudomonadati</taxon>
        <taxon>Campylobacterota</taxon>
        <taxon>Epsilonproteobacteria</taxon>
        <taxon>Campylobacterales</taxon>
        <taxon>Campylobacteraceae</taxon>
        <taxon>Campylobacter</taxon>
    </lineage>
</organism>
<sequence length="124" mass="14204">MQIIGYDLIEFEYFYKVIKLDDIVKFDNLLFSYDENFIASALEFKKTFSVIASDENHILLANALGAKFIITHLNNLNLVKKAVKLSEFYLFDSKIACIINDEKQLRDVANLGADTAIFEKAIKI</sequence>
<gene>
    <name evidence="1" type="ORF">ERS672216_01234</name>
</gene>
<evidence type="ECO:0000313" key="1">
    <source>
        <dbReference type="EMBL" id="CZE48095.1"/>
    </source>
</evidence>